<keyword evidence="5 6" id="KW-0949">S-adenosyl-L-methionine</keyword>
<dbReference type="Gene3D" id="3.40.50.150">
    <property type="entry name" value="Vaccinia Virus protein VP39"/>
    <property type="match status" value="1"/>
</dbReference>
<feature type="binding site" evidence="6">
    <location>
        <position position="107"/>
    </location>
    <ligand>
        <name>S-adenosyl-L-methionine</name>
        <dbReference type="ChEBI" id="CHEBI:59789"/>
    </ligand>
</feature>
<comment type="caution">
    <text evidence="7">The sequence shown here is derived from an EMBL/GenBank/DDBJ whole genome shotgun (WGS) entry which is preliminary data.</text>
</comment>
<comment type="catalytic activity">
    <reaction evidence="6">
        <text>cytidine(1402) in 16S rRNA + S-adenosyl-L-methionine = N(4)-methylcytidine(1402) in 16S rRNA + S-adenosyl-L-homocysteine + H(+)</text>
        <dbReference type="Rhea" id="RHEA:42928"/>
        <dbReference type="Rhea" id="RHEA-COMP:10286"/>
        <dbReference type="Rhea" id="RHEA-COMP:10287"/>
        <dbReference type="ChEBI" id="CHEBI:15378"/>
        <dbReference type="ChEBI" id="CHEBI:57856"/>
        <dbReference type="ChEBI" id="CHEBI:59789"/>
        <dbReference type="ChEBI" id="CHEBI:74506"/>
        <dbReference type="ChEBI" id="CHEBI:82748"/>
        <dbReference type="EC" id="2.1.1.199"/>
    </reaction>
</comment>
<keyword evidence="3 6" id="KW-0489">Methyltransferase</keyword>
<feature type="binding site" evidence="6">
    <location>
        <position position="100"/>
    </location>
    <ligand>
        <name>S-adenosyl-L-methionine</name>
        <dbReference type="ChEBI" id="CHEBI:59789"/>
    </ligand>
</feature>
<dbReference type="Pfam" id="PF01795">
    <property type="entry name" value="Methyltransf_5"/>
    <property type="match status" value="1"/>
</dbReference>
<evidence type="ECO:0000256" key="4">
    <source>
        <dbReference type="ARBA" id="ARBA00022679"/>
    </source>
</evidence>
<dbReference type="SUPFAM" id="SSF53335">
    <property type="entry name" value="S-adenosyl-L-methionine-dependent methyltransferases"/>
    <property type="match status" value="1"/>
</dbReference>
<proteinExistence type="inferred from homology"/>
<gene>
    <name evidence="6" type="primary">rsmH</name>
    <name evidence="7" type="ORF">COX36_04075</name>
</gene>
<feature type="binding site" evidence="6">
    <location>
        <position position="50"/>
    </location>
    <ligand>
        <name>S-adenosyl-L-methionine</name>
        <dbReference type="ChEBI" id="CHEBI:59789"/>
    </ligand>
</feature>
<accession>A0A2G9YX52</accession>
<evidence type="ECO:0000256" key="3">
    <source>
        <dbReference type="ARBA" id="ARBA00022603"/>
    </source>
</evidence>
<comment type="subcellular location">
    <subcellularLocation>
        <location evidence="6">Cytoplasm</location>
    </subcellularLocation>
</comment>
<evidence type="ECO:0000313" key="8">
    <source>
        <dbReference type="Proteomes" id="UP000230273"/>
    </source>
</evidence>
<comment type="similarity">
    <text evidence="1 6">Belongs to the methyltransferase superfamily. RsmH family.</text>
</comment>
<dbReference type="PANTHER" id="PTHR11265">
    <property type="entry name" value="S-ADENOSYL-METHYLTRANSFERASE MRAW"/>
    <property type="match status" value="1"/>
</dbReference>
<evidence type="ECO:0000313" key="7">
    <source>
        <dbReference type="EMBL" id="PIP23303.1"/>
    </source>
</evidence>
<evidence type="ECO:0000256" key="2">
    <source>
        <dbReference type="ARBA" id="ARBA00022552"/>
    </source>
</evidence>
<sequence>MHIPVLQKEVLQYLDPGPNENFVDCTIDGGGHALSILEKTKPGGKLLGIDLDKSQISNLKSQISKWRLDGRLILANDNFADLKEIVKKNIFGNISGILLDLGYSSWHLEGSKRGFSFQKNEILDMRYNPESELSAYRIVNSWPKDSIEKILTEYGEEKFAKTISKNIVEERRKRPIKTTFDIVAVVKRSVPGWYQHKKIHFATRTFQALRIAVNDELNNLERTLPQALEIMMNGGKLLIISFHSLEDRIVKNFLRIKSKENKLKVLTKKPIKPSQEEIRINPRARSAKMRSAIKVK</sequence>
<comment type="function">
    <text evidence="6">Specifically methylates the N4 position of cytidine in position 1402 (C1402) of 16S rRNA.</text>
</comment>
<dbReference type="AlphaFoldDB" id="A0A2G9YX52"/>
<dbReference type="Proteomes" id="UP000230273">
    <property type="component" value="Unassembled WGS sequence"/>
</dbReference>
<dbReference type="InterPro" id="IPR023397">
    <property type="entry name" value="SAM-dep_MeTrfase_MraW_recog"/>
</dbReference>
<evidence type="ECO:0000256" key="1">
    <source>
        <dbReference type="ARBA" id="ARBA00010396"/>
    </source>
</evidence>
<keyword evidence="2 6" id="KW-0698">rRNA processing</keyword>
<keyword evidence="6" id="KW-0963">Cytoplasm</keyword>
<evidence type="ECO:0000256" key="6">
    <source>
        <dbReference type="HAMAP-Rule" id="MF_01007"/>
    </source>
</evidence>
<dbReference type="HAMAP" id="MF_01007">
    <property type="entry name" value="16SrRNA_methyltr_H"/>
    <property type="match status" value="1"/>
</dbReference>
<dbReference type="Gene3D" id="1.10.150.170">
    <property type="entry name" value="Putative methyltransferase TM0872, insert domain"/>
    <property type="match status" value="1"/>
</dbReference>
<dbReference type="PIRSF" id="PIRSF004486">
    <property type="entry name" value="MraW"/>
    <property type="match status" value="1"/>
</dbReference>
<name>A0A2G9YX52_9BACT</name>
<dbReference type="EC" id="2.1.1.199" evidence="6"/>
<evidence type="ECO:0000256" key="5">
    <source>
        <dbReference type="ARBA" id="ARBA00022691"/>
    </source>
</evidence>
<dbReference type="EMBL" id="PCRP01000066">
    <property type="protein sequence ID" value="PIP23303.1"/>
    <property type="molecule type" value="Genomic_DNA"/>
</dbReference>
<feature type="binding site" evidence="6">
    <location>
        <begin position="30"/>
        <end position="32"/>
    </location>
    <ligand>
        <name>S-adenosyl-L-methionine</name>
        <dbReference type="ChEBI" id="CHEBI:59789"/>
    </ligand>
</feature>
<keyword evidence="4 6" id="KW-0808">Transferase</keyword>
<feature type="binding site" evidence="6">
    <location>
        <position position="79"/>
    </location>
    <ligand>
        <name>S-adenosyl-L-methionine</name>
        <dbReference type="ChEBI" id="CHEBI:59789"/>
    </ligand>
</feature>
<dbReference type="NCBIfam" id="TIGR00006">
    <property type="entry name" value="16S rRNA (cytosine(1402)-N(4))-methyltransferase RsmH"/>
    <property type="match status" value="1"/>
</dbReference>
<organism evidence="7 8">
    <name type="scientific">Candidatus Nealsonbacteria bacterium CG23_combo_of_CG06-09_8_20_14_all_38_19</name>
    <dbReference type="NCBI Taxonomy" id="1974721"/>
    <lineage>
        <taxon>Bacteria</taxon>
        <taxon>Candidatus Nealsoniibacteriota</taxon>
    </lineage>
</organism>
<dbReference type="SUPFAM" id="SSF81799">
    <property type="entry name" value="Putative methyltransferase TM0872, insert domain"/>
    <property type="match status" value="1"/>
</dbReference>
<dbReference type="GO" id="GO:0070475">
    <property type="term" value="P:rRNA base methylation"/>
    <property type="evidence" value="ECO:0007669"/>
    <property type="project" value="UniProtKB-UniRule"/>
</dbReference>
<dbReference type="PANTHER" id="PTHR11265:SF0">
    <property type="entry name" value="12S RRNA N4-METHYLCYTIDINE METHYLTRANSFERASE"/>
    <property type="match status" value="1"/>
</dbReference>
<reference evidence="7 8" key="1">
    <citation type="submission" date="2017-09" db="EMBL/GenBank/DDBJ databases">
        <title>Depth-based differentiation of microbial function through sediment-hosted aquifers and enrichment of novel symbionts in the deep terrestrial subsurface.</title>
        <authorList>
            <person name="Probst A.J."/>
            <person name="Ladd B."/>
            <person name="Jarett J.K."/>
            <person name="Geller-Mcgrath D.E."/>
            <person name="Sieber C.M."/>
            <person name="Emerson J.B."/>
            <person name="Anantharaman K."/>
            <person name="Thomas B.C."/>
            <person name="Malmstrom R."/>
            <person name="Stieglmeier M."/>
            <person name="Klingl A."/>
            <person name="Woyke T."/>
            <person name="Ryan C.M."/>
            <person name="Banfield J.F."/>
        </authorList>
    </citation>
    <scope>NUCLEOTIDE SEQUENCE [LARGE SCALE GENOMIC DNA]</scope>
    <source>
        <strain evidence="7">CG23_combo_of_CG06-09_8_20_14_all_38_19</strain>
    </source>
</reference>
<dbReference type="GO" id="GO:0005737">
    <property type="term" value="C:cytoplasm"/>
    <property type="evidence" value="ECO:0007669"/>
    <property type="project" value="UniProtKB-SubCell"/>
</dbReference>
<dbReference type="GO" id="GO:0071424">
    <property type="term" value="F:rRNA (cytosine-N4-)-methyltransferase activity"/>
    <property type="evidence" value="ECO:0007669"/>
    <property type="project" value="UniProtKB-UniRule"/>
</dbReference>
<dbReference type="InterPro" id="IPR002903">
    <property type="entry name" value="RsmH"/>
</dbReference>
<protein>
    <recommendedName>
        <fullName evidence="6">Ribosomal RNA small subunit methyltransferase H</fullName>
        <ecNumber evidence="6">2.1.1.199</ecNumber>
    </recommendedName>
    <alternativeName>
        <fullName evidence="6">16S rRNA m(4)C1402 methyltransferase</fullName>
    </alternativeName>
    <alternativeName>
        <fullName evidence="6">rRNA (cytosine-N(4)-)-methyltransferase RsmH</fullName>
    </alternativeName>
</protein>
<dbReference type="InterPro" id="IPR029063">
    <property type="entry name" value="SAM-dependent_MTases_sf"/>
</dbReference>